<dbReference type="PROSITE" id="PS00451">
    <property type="entry name" value="PATHOGENESIS_BETVI"/>
    <property type="match status" value="1"/>
</dbReference>
<dbReference type="PRINTS" id="PR00634">
    <property type="entry name" value="BETALLERGEN"/>
</dbReference>
<evidence type="ECO:0000256" key="2">
    <source>
        <dbReference type="ARBA" id="ARBA00022821"/>
    </source>
</evidence>
<dbReference type="PANTHER" id="PTHR31213">
    <property type="entry name" value="OS08G0374000 PROTEIN-RELATED"/>
    <property type="match status" value="1"/>
</dbReference>
<dbReference type="GO" id="GO:0005634">
    <property type="term" value="C:nucleus"/>
    <property type="evidence" value="ECO:0007669"/>
    <property type="project" value="TreeGrafter"/>
</dbReference>
<reference evidence="6" key="1">
    <citation type="submission" date="2023-10" db="EMBL/GenBank/DDBJ databases">
        <title>Chromosome-level genome of the transformable northern wattle, Acacia crassicarpa.</title>
        <authorList>
            <person name="Massaro I."/>
            <person name="Sinha N.R."/>
            <person name="Poethig S."/>
            <person name="Leichty A.R."/>
        </authorList>
    </citation>
    <scope>NUCLEOTIDE SEQUENCE</scope>
    <source>
        <strain evidence="6">Acra3RX</strain>
        <tissue evidence="6">Leaf</tissue>
    </source>
</reference>
<dbReference type="GO" id="GO:0005737">
    <property type="term" value="C:cytoplasm"/>
    <property type="evidence" value="ECO:0007669"/>
    <property type="project" value="TreeGrafter"/>
</dbReference>
<dbReference type="InterPro" id="IPR000916">
    <property type="entry name" value="Bet_v_I/MLP"/>
</dbReference>
<organism evidence="6 7">
    <name type="scientific">Acacia crassicarpa</name>
    <name type="common">northern wattle</name>
    <dbReference type="NCBI Taxonomy" id="499986"/>
    <lineage>
        <taxon>Eukaryota</taxon>
        <taxon>Viridiplantae</taxon>
        <taxon>Streptophyta</taxon>
        <taxon>Embryophyta</taxon>
        <taxon>Tracheophyta</taxon>
        <taxon>Spermatophyta</taxon>
        <taxon>Magnoliopsida</taxon>
        <taxon>eudicotyledons</taxon>
        <taxon>Gunneridae</taxon>
        <taxon>Pentapetalae</taxon>
        <taxon>rosids</taxon>
        <taxon>fabids</taxon>
        <taxon>Fabales</taxon>
        <taxon>Fabaceae</taxon>
        <taxon>Caesalpinioideae</taxon>
        <taxon>mimosoid clade</taxon>
        <taxon>Acacieae</taxon>
        <taxon>Acacia</taxon>
    </lineage>
</organism>
<sequence>MGVFTYHNEIASSVTRSRLFKAFVLDFDNLIPKIMKMGQNIEILEGNGGPGTVRKITYVEGGETKYVVEKWEAADEAKYVYSYSVIEGSGLAEGMEKITVEQKLEEGTDGGCVGKDSITFFTKLDAPPTDVVVSTIKALREGLIRAIEAYLLAHPHEY</sequence>
<dbReference type="GO" id="GO:0006952">
    <property type="term" value="P:defense response"/>
    <property type="evidence" value="ECO:0007669"/>
    <property type="project" value="UniProtKB-KW"/>
</dbReference>
<comment type="caution">
    <text evidence="6">The sequence shown here is derived from an EMBL/GenBank/DDBJ whole genome shotgun (WGS) entry which is preliminary data.</text>
</comment>
<dbReference type="GO" id="GO:0038023">
    <property type="term" value="F:signaling receptor activity"/>
    <property type="evidence" value="ECO:0007669"/>
    <property type="project" value="InterPro"/>
</dbReference>
<name>A0AAE1JB60_9FABA</name>
<dbReference type="GO" id="GO:0004864">
    <property type="term" value="F:protein phosphatase inhibitor activity"/>
    <property type="evidence" value="ECO:0007669"/>
    <property type="project" value="InterPro"/>
</dbReference>
<keyword evidence="3 4" id="KW-0568">Pathogenesis-related protein</keyword>
<keyword evidence="7" id="KW-1185">Reference proteome</keyword>
<dbReference type="Proteomes" id="UP001293593">
    <property type="component" value="Unassembled WGS sequence"/>
</dbReference>
<dbReference type="Gene3D" id="3.30.530.20">
    <property type="match status" value="1"/>
</dbReference>
<dbReference type="SUPFAM" id="SSF55961">
    <property type="entry name" value="Bet v1-like"/>
    <property type="match status" value="1"/>
</dbReference>
<evidence type="ECO:0000256" key="3">
    <source>
        <dbReference type="ARBA" id="ARBA00023265"/>
    </source>
</evidence>
<gene>
    <name evidence="6" type="ORF">QN277_026830</name>
</gene>
<accession>A0AAE1JB60</accession>
<protein>
    <recommendedName>
        <fullName evidence="5">Bet v I/Major latex protein domain-containing protein</fullName>
    </recommendedName>
</protein>
<dbReference type="GO" id="GO:0009738">
    <property type="term" value="P:abscisic acid-activated signaling pathway"/>
    <property type="evidence" value="ECO:0007669"/>
    <property type="project" value="InterPro"/>
</dbReference>
<evidence type="ECO:0000259" key="5">
    <source>
        <dbReference type="Pfam" id="PF00407"/>
    </source>
</evidence>
<dbReference type="InterPro" id="IPR023393">
    <property type="entry name" value="START-like_dom_sf"/>
</dbReference>
<keyword evidence="2 4" id="KW-0611">Plant defense</keyword>
<dbReference type="AlphaFoldDB" id="A0AAE1JB60"/>
<dbReference type="Pfam" id="PF00407">
    <property type="entry name" value="Bet_v_1"/>
    <property type="match status" value="1"/>
</dbReference>
<dbReference type="EMBL" id="JAWXYG010000008">
    <property type="protein sequence ID" value="KAK4265831.1"/>
    <property type="molecule type" value="Genomic_DNA"/>
</dbReference>
<dbReference type="InterPro" id="IPR050279">
    <property type="entry name" value="Plant_def-hormone_signal"/>
</dbReference>
<feature type="domain" description="Bet v I/Major latex protein" evidence="5">
    <location>
        <begin position="1"/>
        <end position="154"/>
    </location>
</feature>
<dbReference type="GO" id="GO:0010427">
    <property type="term" value="F:abscisic acid binding"/>
    <property type="evidence" value="ECO:0007669"/>
    <property type="project" value="InterPro"/>
</dbReference>
<comment type="similarity">
    <text evidence="1 4">Belongs to the BetVI family.</text>
</comment>
<dbReference type="FunFam" id="3.30.530.20:FF:000007">
    <property type="entry name" value="Major pollen allergen Bet v 1-A"/>
    <property type="match status" value="1"/>
</dbReference>
<proteinExistence type="inferred from homology"/>
<evidence type="ECO:0000313" key="7">
    <source>
        <dbReference type="Proteomes" id="UP001293593"/>
    </source>
</evidence>
<dbReference type="InterPro" id="IPR024949">
    <property type="entry name" value="Bet_v_I_allergen"/>
</dbReference>
<dbReference type="CDD" id="cd07816">
    <property type="entry name" value="Bet_v1-like"/>
    <property type="match status" value="1"/>
</dbReference>
<evidence type="ECO:0000256" key="4">
    <source>
        <dbReference type="RuleBase" id="RU000409"/>
    </source>
</evidence>
<evidence type="ECO:0000256" key="1">
    <source>
        <dbReference type="ARBA" id="ARBA00009744"/>
    </source>
</evidence>
<evidence type="ECO:0000313" key="6">
    <source>
        <dbReference type="EMBL" id="KAK4265831.1"/>
    </source>
</evidence>
<dbReference type="PANTHER" id="PTHR31213:SF55">
    <property type="entry name" value="STRESS-INDUCED PROTEIN SAM22"/>
    <property type="match status" value="1"/>
</dbReference>